<reference evidence="4 5" key="1">
    <citation type="submission" date="2020-08" db="EMBL/GenBank/DDBJ databases">
        <title>Genomic Encyclopedia of Type Strains, Phase IV (KMG-IV): sequencing the most valuable type-strain genomes for metagenomic binning, comparative biology and taxonomic classification.</title>
        <authorList>
            <person name="Goeker M."/>
        </authorList>
    </citation>
    <scope>NUCLEOTIDE SEQUENCE [LARGE SCALE GENOMIC DNA]</scope>
    <source>
        <strain evidence="4 5">DSM 14878</strain>
    </source>
</reference>
<dbReference type="InterPro" id="IPR036709">
    <property type="entry name" value="Autotransporte_beta_dom_sf"/>
</dbReference>
<proteinExistence type="predicted"/>
<dbReference type="PROSITE" id="PS51208">
    <property type="entry name" value="AUTOTRANSPORTER"/>
    <property type="match status" value="1"/>
</dbReference>
<evidence type="ECO:0000259" key="3">
    <source>
        <dbReference type="PROSITE" id="PS51208"/>
    </source>
</evidence>
<sequence>MRILLATAVAIAPLLAVTGAQAEVVVSTARTTPIQTSNATGTAADNVRIASGGSIAVTSGAAMTLDSNNTVDIDSGGSITMAKAADGATGVLVNGGNTGSVTMGGTINITDSQETADIKDTDGDGDLDGPFATGTGRYGVRVAGASPFVGNVLVESSGSISVEGNNSYGLAVEAPLTGKLQSLGTVRVVGDNSVGIRTTGPISGNVDLAGSVSATGAGATGVSIEGAVGGALKIHSAVTTTGYRYTTPPSTRPTTGTYDNASTLFLDELDADDLLQGGPAVRVAANVAGGILLDTGPAYSSAGIDGDDDKDGVKNGDEDDDGDGVKNREDTDRDGDGVPDASETTASLTSLGGAPALLIGSSTNAVTLGAVGTGDAAYGLINRGSITGSGVYSGVESRALQLGVVGGQTVAVAGGVRNEGGIASTAVDANATAIWVGAGVTAPAISNTGNIQAVASGKQAHTATGVLIGAGANVGSLTNTGNIVASFGGNHGAATVIRDQSGTLTQLSNAGSIIGSLSADSTDTTAVDGTVTAIDLTANTSGVTVRQYGITAAADSTATDTDKDGVPDASEPVIVGAVKFGSGADTFNVENGTVIGDMSFGAGADRLSISGGAAVSGAVTDSDGALDINVSKGTLNATQATTTSISSLNVGAEGVLIATVDPQGDRAGGFNVSGAATLATGAQLGVRFSSLLESPERFSVIKAGALNVGDINQTLLTNNSPYLYVVQAGVDQAAGEVYVDARRRTAQEADLIPVEASAFDAVYAALGSNETIRNLFLSQTNRDGFIDAYEQMLPDHSGGPLMSLSAGVDAVTRALTGRNASAAPGETSAWVQEINFYADKDKTDSYGFRSEGFGVAGGVEKGTGAGAFGLTAAFTSSDIKDPESEAEEVLSANLLELGLYWRAQGQYWTTWARAAGGYASFNADRSLVANGVYLNNKSDWHGWTAAAAGGASYERNYGRLNVRPEVYAEYFRLSEGARSESGGGSGFDLDIDSRDSHIFSAVAAMNVGYGFGKDGWIRPELRIGYRQNLSVDAGETIARFASGGPDFVLSPDGVEGGGLILGFRMNLGNDLGMLSLTGDAELLEDYVRYSLLLRASFRF</sequence>
<dbReference type="AlphaFoldDB" id="A0A7W6A2U3"/>
<dbReference type="SUPFAM" id="SSF103515">
    <property type="entry name" value="Autotransporter"/>
    <property type="match status" value="1"/>
</dbReference>
<evidence type="ECO:0000256" key="2">
    <source>
        <dbReference type="SAM" id="SignalP"/>
    </source>
</evidence>
<dbReference type="Proteomes" id="UP000532936">
    <property type="component" value="Unassembled WGS sequence"/>
</dbReference>
<accession>A0A7W6A2U3</accession>
<evidence type="ECO:0000256" key="1">
    <source>
        <dbReference type="SAM" id="MobiDB-lite"/>
    </source>
</evidence>
<feature type="signal peptide" evidence="2">
    <location>
        <begin position="1"/>
        <end position="22"/>
    </location>
</feature>
<feature type="chain" id="PRO_5031441007" description="Autotransporter domain-containing protein" evidence="2">
    <location>
        <begin position="23"/>
        <end position="1099"/>
    </location>
</feature>
<protein>
    <recommendedName>
        <fullName evidence="3">Autotransporter domain-containing protein</fullName>
    </recommendedName>
</protein>
<keyword evidence="2" id="KW-0732">Signal</keyword>
<feature type="compositionally biased region" description="Basic and acidic residues" evidence="1">
    <location>
        <begin position="323"/>
        <end position="336"/>
    </location>
</feature>
<dbReference type="EMBL" id="JACIDA010000001">
    <property type="protein sequence ID" value="MBB3870860.1"/>
    <property type="molecule type" value="Genomic_DNA"/>
</dbReference>
<feature type="domain" description="Autotransporter" evidence="3">
    <location>
        <begin position="822"/>
        <end position="1099"/>
    </location>
</feature>
<evidence type="ECO:0000313" key="4">
    <source>
        <dbReference type="EMBL" id="MBB3870860.1"/>
    </source>
</evidence>
<feature type="region of interest" description="Disordered" evidence="1">
    <location>
        <begin position="299"/>
        <end position="347"/>
    </location>
</feature>
<comment type="caution">
    <text evidence="4">The sequence shown here is derived from an EMBL/GenBank/DDBJ whole genome shotgun (WGS) entry which is preliminary data.</text>
</comment>
<gene>
    <name evidence="4" type="ORF">GGR11_000374</name>
</gene>
<organism evidence="4 5">
    <name type="scientific">Brevundimonas mediterranea</name>
    <dbReference type="NCBI Taxonomy" id="74329"/>
    <lineage>
        <taxon>Bacteria</taxon>
        <taxon>Pseudomonadati</taxon>
        <taxon>Pseudomonadota</taxon>
        <taxon>Alphaproteobacteria</taxon>
        <taxon>Caulobacterales</taxon>
        <taxon>Caulobacteraceae</taxon>
        <taxon>Brevundimonas</taxon>
    </lineage>
</organism>
<name>A0A7W6A2U3_9CAUL</name>
<dbReference type="InterPro" id="IPR005546">
    <property type="entry name" value="Autotransporte_beta"/>
</dbReference>
<evidence type="ECO:0000313" key="5">
    <source>
        <dbReference type="Proteomes" id="UP000532936"/>
    </source>
</evidence>
<dbReference type="RefSeq" id="WP_183195152.1">
    <property type="nucleotide sequence ID" value="NZ_JACIDA010000001.1"/>
</dbReference>
<dbReference type="SMART" id="SM00869">
    <property type="entry name" value="Autotransporter"/>
    <property type="match status" value="1"/>
</dbReference>